<accession>A0AAD4X822</accession>
<feature type="region of interest" description="Disordered" evidence="2">
    <location>
        <begin position="144"/>
        <end position="179"/>
    </location>
</feature>
<keyword evidence="5" id="KW-1185">Reference proteome</keyword>
<feature type="non-terminal residue" evidence="4">
    <location>
        <position position="1"/>
    </location>
</feature>
<dbReference type="InterPro" id="IPR013083">
    <property type="entry name" value="Znf_RING/FYVE/PHD"/>
</dbReference>
<dbReference type="EMBL" id="JAJJMB010014087">
    <property type="protein sequence ID" value="KAI3862757.1"/>
    <property type="molecule type" value="Genomic_DNA"/>
</dbReference>
<feature type="region of interest" description="Disordered" evidence="2">
    <location>
        <begin position="36"/>
        <end position="130"/>
    </location>
</feature>
<dbReference type="GO" id="GO:0008270">
    <property type="term" value="F:zinc ion binding"/>
    <property type="evidence" value="ECO:0007669"/>
    <property type="project" value="UniProtKB-KW"/>
</dbReference>
<dbReference type="InterPro" id="IPR001841">
    <property type="entry name" value="Znf_RING"/>
</dbReference>
<reference evidence="4" key="1">
    <citation type="submission" date="2022-04" db="EMBL/GenBank/DDBJ databases">
        <title>A functionally conserved STORR gene fusion in Papaver species that diverged 16.8 million years ago.</title>
        <authorList>
            <person name="Catania T."/>
        </authorList>
    </citation>
    <scope>NUCLEOTIDE SEQUENCE</scope>
    <source>
        <strain evidence="4">S-188037</strain>
    </source>
</reference>
<proteinExistence type="predicted"/>
<evidence type="ECO:0000259" key="3">
    <source>
        <dbReference type="PROSITE" id="PS50089"/>
    </source>
</evidence>
<dbReference type="PANTHER" id="PTHR31150:SF2">
    <property type="entry name" value="RING_U-BOX SUPERFAMILY PROTEIN"/>
    <property type="match status" value="1"/>
</dbReference>
<feature type="compositionally biased region" description="Low complexity" evidence="2">
    <location>
        <begin position="148"/>
        <end position="167"/>
    </location>
</feature>
<dbReference type="Proteomes" id="UP001202328">
    <property type="component" value="Unassembled WGS sequence"/>
</dbReference>
<feature type="compositionally biased region" description="Polar residues" evidence="2">
    <location>
        <begin position="168"/>
        <end position="179"/>
    </location>
</feature>
<organism evidence="4 5">
    <name type="scientific">Papaver atlanticum</name>
    <dbReference type="NCBI Taxonomy" id="357466"/>
    <lineage>
        <taxon>Eukaryota</taxon>
        <taxon>Viridiplantae</taxon>
        <taxon>Streptophyta</taxon>
        <taxon>Embryophyta</taxon>
        <taxon>Tracheophyta</taxon>
        <taxon>Spermatophyta</taxon>
        <taxon>Magnoliopsida</taxon>
        <taxon>Ranunculales</taxon>
        <taxon>Papaveraceae</taxon>
        <taxon>Papaveroideae</taxon>
        <taxon>Papaver</taxon>
    </lineage>
</organism>
<keyword evidence="1" id="KW-0863">Zinc-finger</keyword>
<comment type="caution">
    <text evidence="4">The sequence shown here is derived from an EMBL/GenBank/DDBJ whole genome shotgun (WGS) entry which is preliminary data.</text>
</comment>
<dbReference type="PROSITE" id="PS50089">
    <property type="entry name" value="ZF_RING_2"/>
    <property type="match status" value="1"/>
</dbReference>
<feature type="compositionally biased region" description="Polar residues" evidence="2">
    <location>
        <begin position="79"/>
        <end position="92"/>
    </location>
</feature>
<name>A0AAD4X822_9MAGN</name>
<feature type="compositionally biased region" description="Polar residues" evidence="2">
    <location>
        <begin position="105"/>
        <end position="128"/>
    </location>
</feature>
<evidence type="ECO:0000256" key="1">
    <source>
        <dbReference type="PROSITE-ProRule" id="PRU00175"/>
    </source>
</evidence>
<protein>
    <recommendedName>
        <fullName evidence="3">RING-type domain-containing protein</fullName>
    </recommendedName>
</protein>
<evidence type="ECO:0000313" key="5">
    <source>
        <dbReference type="Proteomes" id="UP001202328"/>
    </source>
</evidence>
<dbReference type="Gene3D" id="3.30.40.10">
    <property type="entry name" value="Zinc/RING finger domain, C3HC4 (zinc finger)"/>
    <property type="match status" value="1"/>
</dbReference>
<keyword evidence="1" id="KW-0479">Metal-binding</keyword>
<dbReference type="AlphaFoldDB" id="A0AAD4X822"/>
<gene>
    <name evidence="4" type="ORF">MKW98_008597</name>
</gene>
<dbReference type="SUPFAM" id="SSF57850">
    <property type="entry name" value="RING/U-box"/>
    <property type="match status" value="1"/>
</dbReference>
<evidence type="ECO:0000313" key="4">
    <source>
        <dbReference type="EMBL" id="KAI3862757.1"/>
    </source>
</evidence>
<dbReference type="PANTHER" id="PTHR31150">
    <property type="entry name" value="EXPRESSED PROTEIN"/>
    <property type="match status" value="1"/>
</dbReference>
<feature type="domain" description="RING-type" evidence="3">
    <location>
        <begin position="302"/>
        <end position="360"/>
    </location>
</feature>
<sequence length="481" mass="53059">LKTLEINSRALQGSEIHHFSKTGALCCVAAGPQETKASTGSRDYSSIHGEPHWRTNSSFSPPPPSRRWDCRYQSDGLPQESNGPPLFSTSLPSNGKRSRSRGSRWTPQQPKYSCQEFPTPSVAGSRSEASPYPFSVERRFTGGASAAPNSFRSPSSLSESSPWGSTSKQPESLPQRTFSSRRSFLSKPVYPLIYRNPVSDGEAFGSVESSCVNRLATPESRNSSHWPSSSSPTLEHKFQKTLNQLQTMDASPDHSMSSRREGFRWSNASSYDLGFDGESFDVAEHVELENPRSPNHTAHQKCVLCGRLLSQKSPWSSYCMVRGGDMPIAGVLSCSHVFHAECLEQATPKAQVSEPPCPICLKTVGVIEESESFSEPLQMALRTIRRNRGVVISDNEENNESDRYVDPIESTGLRRNQSLARSKQNGSSSSLIKSHLKKHLSLKGKYGKDFFGTKSIFRKIGSSSSSQDHVGCGRPTKSWKK</sequence>
<keyword evidence="1" id="KW-0862">Zinc</keyword>
<evidence type="ECO:0000256" key="2">
    <source>
        <dbReference type="SAM" id="MobiDB-lite"/>
    </source>
</evidence>
<feature type="region of interest" description="Disordered" evidence="2">
    <location>
        <begin position="461"/>
        <end position="481"/>
    </location>
</feature>